<accession>A0A4U3M3L2</accession>
<dbReference type="SMART" id="SM00271">
    <property type="entry name" value="DnaJ"/>
    <property type="match status" value="1"/>
</dbReference>
<feature type="transmembrane region" description="Helical" evidence="2">
    <location>
        <begin position="168"/>
        <end position="186"/>
    </location>
</feature>
<dbReference type="InterPro" id="IPR001623">
    <property type="entry name" value="DnaJ_domain"/>
</dbReference>
<dbReference type="OrthoDB" id="5242140at2"/>
<keyword evidence="2" id="KW-0812">Transmembrane</keyword>
<dbReference type="AlphaFoldDB" id="A0A4U3M3L2"/>
<feature type="domain" description="J" evidence="3">
    <location>
        <begin position="18"/>
        <end position="79"/>
    </location>
</feature>
<reference evidence="4 5" key="1">
    <citation type="submission" date="2019-04" db="EMBL/GenBank/DDBJ databases">
        <title>Kribbella sp. NEAU-THZ 27 nov., a novel actinomycete isolated from soil.</title>
        <authorList>
            <person name="Duan L."/>
        </authorList>
    </citation>
    <scope>NUCLEOTIDE SEQUENCE [LARGE SCALE GENOMIC DNA]</scope>
    <source>
        <strain evidence="5">NEAU-THZ27</strain>
    </source>
</reference>
<keyword evidence="2" id="KW-0472">Membrane</keyword>
<feature type="transmembrane region" description="Helical" evidence="2">
    <location>
        <begin position="142"/>
        <end position="162"/>
    </location>
</feature>
<dbReference type="Pfam" id="PF00226">
    <property type="entry name" value="DnaJ"/>
    <property type="match status" value="1"/>
</dbReference>
<comment type="caution">
    <text evidence="4">The sequence shown here is derived from an EMBL/GenBank/DDBJ whole genome shotgun (WGS) entry which is preliminary data.</text>
</comment>
<dbReference type="EMBL" id="SZPZ01000001">
    <property type="protein sequence ID" value="TKK83355.1"/>
    <property type="molecule type" value="Genomic_DNA"/>
</dbReference>
<feature type="transmembrane region" description="Helical" evidence="2">
    <location>
        <begin position="198"/>
        <end position="215"/>
    </location>
</feature>
<evidence type="ECO:0000256" key="1">
    <source>
        <dbReference type="SAM" id="MobiDB-lite"/>
    </source>
</evidence>
<feature type="transmembrane region" description="Helical" evidence="2">
    <location>
        <begin position="221"/>
        <end position="240"/>
    </location>
</feature>
<dbReference type="PROSITE" id="PS50076">
    <property type="entry name" value="DNAJ_2"/>
    <property type="match status" value="1"/>
</dbReference>
<name>A0A4U3M3L2_9ACTN</name>
<evidence type="ECO:0000313" key="5">
    <source>
        <dbReference type="Proteomes" id="UP000305836"/>
    </source>
</evidence>
<gene>
    <name evidence="4" type="ORF">FDA38_00555</name>
</gene>
<dbReference type="InterPro" id="IPR052276">
    <property type="entry name" value="Diphthamide-biosynth_chaperone"/>
</dbReference>
<dbReference type="SUPFAM" id="SSF46565">
    <property type="entry name" value="Chaperone J-domain"/>
    <property type="match status" value="1"/>
</dbReference>
<proteinExistence type="predicted"/>
<dbReference type="PANTHER" id="PTHR44240">
    <property type="entry name" value="DNAJ DOMAIN (PROKARYOTIC HEAT SHOCK PROTEIN)-RELATED"/>
    <property type="match status" value="1"/>
</dbReference>
<organism evidence="4 5">
    <name type="scientific">Kribbella jiaozuonensis</name>
    <dbReference type="NCBI Taxonomy" id="2575441"/>
    <lineage>
        <taxon>Bacteria</taxon>
        <taxon>Bacillati</taxon>
        <taxon>Actinomycetota</taxon>
        <taxon>Actinomycetes</taxon>
        <taxon>Propionibacteriales</taxon>
        <taxon>Kribbellaceae</taxon>
        <taxon>Kribbella</taxon>
    </lineage>
</organism>
<evidence type="ECO:0000256" key="2">
    <source>
        <dbReference type="SAM" id="Phobius"/>
    </source>
</evidence>
<feature type="compositionally biased region" description="Polar residues" evidence="1">
    <location>
        <begin position="109"/>
        <end position="119"/>
    </location>
</feature>
<sequence length="444" mass="48039">MALSALQACLWRCAGVSDHYEVLNVERTATTAEIKSAYRRLVRQVHPDQGGNAALFRMVQEAWTTLGDPAKRAAYDRTLDARNSPPTYEEPTYTRQPDPEPEPEPDPFTWTQTSAQASQPVPEPLSGGIEVVPAFGRWRLPALLSLAVLTVLDIAIIAIGGLNGVSDIVFAVGTVAMIVVAMPPHWSKRIPLHRVFKAFGIVTALLYFLVLFPFSKSGATALQRVVIIALLVGLMLTRFLTGRWSKVHKLDRTIDPTAAYDFNLWGRPGEPLVDDGRTAWLAPADVLRHRRTARVLDPVVNALPASKLVHGARIGDMAVSHLLLNGHRVALISSVVGPPGHYALDVYGALQLNGVPLDSPVSGLDAAVAAWRQRLAPVEVRGFLVVHPAVDGQGGITAALGSEAAITCLPAQTAASQLQAWLQPEGLLLDRLTLYDILHRAPYA</sequence>
<dbReference type="Proteomes" id="UP000305836">
    <property type="component" value="Unassembled WGS sequence"/>
</dbReference>
<feature type="region of interest" description="Disordered" evidence="1">
    <location>
        <begin position="74"/>
        <end position="122"/>
    </location>
</feature>
<keyword evidence="5" id="KW-1185">Reference proteome</keyword>
<dbReference type="InterPro" id="IPR036869">
    <property type="entry name" value="J_dom_sf"/>
</dbReference>
<evidence type="ECO:0000259" key="3">
    <source>
        <dbReference type="PROSITE" id="PS50076"/>
    </source>
</evidence>
<dbReference type="PANTHER" id="PTHR44240:SF10">
    <property type="entry name" value="J DOMAIN-CONTAINING PROTEIN"/>
    <property type="match status" value="1"/>
</dbReference>
<dbReference type="PRINTS" id="PR00625">
    <property type="entry name" value="JDOMAIN"/>
</dbReference>
<dbReference type="CDD" id="cd06257">
    <property type="entry name" value="DnaJ"/>
    <property type="match status" value="1"/>
</dbReference>
<protein>
    <submittedName>
        <fullName evidence="4">J domain-containing protein</fullName>
    </submittedName>
</protein>
<keyword evidence="2" id="KW-1133">Transmembrane helix</keyword>
<dbReference type="Gene3D" id="1.10.287.110">
    <property type="entry name" value="DnaJ domain"/>
    <property type="match status" value="1"/>
</dbReference>
<evidence type="ECO:0000313" key="4">
    <source>
        <dbReference type="EMBL" id="TKK83355.1"/>
    </source>
</evidence>